<protein>
    <submittedName>
        <fullName evidence="1">Uncharacterized protein</fullName>
    </submittedName>
</protein>
<organism evidence="1 2">
    <name type="scientific">Camellia lanceoleosa</name>
    <dbReference type="NCBI Taxonomy" id="1840588"/>
    <lineage>
        <taxon>Eukaryota</taxon>
        <taxon>Viridiplantae</taxon>
        <taxon>Streptophyta</taxon>
        <taxon>Embryophyta</taxon>
        <taxon>Tracheophyta</taxon>
        <taxon>Spermatophyta</taxon>
        <taxon>Magnoliopsida</taxon>
        <taxon>eudicotyledons</taxon>
        <taxon>Gunneridae</taxon>
        <taxon>Pentapetalae</taxon>
        <taxon>asterids</taxon>
        <taxon>Ericales</taxon>
        <taxon>Theaceae</taxon>
        <taxon>Camellia</taxon>
    </lineage>
</organism>
<dbReference type="EMBL" id="CM045767">
    <property type="protein sequence ID" value="KAI7999087.1"/>
    <property type="molecule type" value="Genomic_DNA"/>
</dbReference>
<name>A0ACC0GD62_9ERIC</name>
<evidence type="ECO:0000313" key="1">
    <source>
        <dbReference type="EMBL" id="KAI7999087.1"/>
    </source>
</evidence>
<proteinExistence type="predicted"/>
<gene>
    <name evidence="1" type="ORF">LOK49_LG10G01385</name>
</gene>
<reference evidence="1 2" key="1">
    <citation type="journal article" date="2022" name="Plant J.">
        <title>Chromosome-level genome of Camellia lanceoleosa provides a valuable resource for understanding genome evolution and self-incompatibility.</title>
        <authorList>
            <person name="Gong W."/>
            <person name="Xiao S."/>
            <person name="Wang L."/>
            <person name="Liao Z."/>
            <person name="Chang Y."/>
            <person name="Mo W."/>
            <person name="Hu G."/>
            <person name="Li W."/>
            <person name="Zhao G."/>
            <person name="Zhu H."/>
            <person name="Hu X."/>
            <person name="Ji K."/>
            <person name="Xiang X."/>
            <person name="Song Q."/>
            <person name="Yuan D."/>
            <person name="Jin S."/>
            <person name="Zhang L."/>
        </authorList>
    </citation>
    <scope>NUCLEOTIDE SEQUENCE [LARGE SCALE GENOMIC DNA]</scope>
    <source>
        <strain evidence="1">SQ_2022a</strain>
    </source>
</reference>
<dbReference type="Proteomes" id="UP001060215">
    <property type="component" value="Chromosome 10"/>
</dbReference>
<evidence type="ECO:0000313" key="2">
    <source>
        <dbReference type="Proteomes" id="UP001060215"/>
    </source>
</evidence>
<sequence length="43" mass="5155">MIWEWLVTSFKNSLQESALLATAFRDQYKSWSLKVTFWLPNMS</sequence>
<accession>A0ACC0GD62</accession>
<comment type="caution">
    <text evidence="1">The sequence shown here is derived from an EMBL/GenBank/DDBJ whole genome shotgun (WGS) entry which is preliminary data.</text>
</comment>
<keyword evidence="2" id="KW-1185">Reference proteome</keyword>